<feature type="transmembrane region" description="Helical" evidence="5">
    <location>
        <begin position="45"/>
        <end position="66"/>
    </location>
</feature>
<keyword evidence="4 5" id="KW-0472">Membrane</keyword>
<evidence type="ECO:0000256" key="5">
    <source>
        <dbReference type="SAM" id="Phobius"/>
    </source>
</evidence>
<dbReference type="EMBL" id="JNBS01001683">
    <property type="protein sequence ID" value="OQS00881.1"/>
    <property type="molecule type" value="Genomic_DNA"/>
</dbReference>
<keyword evidence="3 5" id="KW-1133">Transmembrane helix</keyword>
<keyword evidence="7" id="KW-1185">Reference proteome</keyword>
<evidence type="ECO:0000313" key="7">
    <source>
        <dbReference type="Proteomes" id="UP000243217"/>
    </source>
</evidence>
<dbReference type="Proteomes" id="UP000243217">
    <property type="component" value="Unassembled WGS sequence"/>
</dbReference>
<feature type="transmembrane region" description="Helical" evidence="5">
    <location>
        <begin position="222"/>
        <end position="246"/>
    </location>
</feature>
<proteinExistence type="predicted"/>
<evidence type="ECO:0000256" key="4">
    <source>
        <dbReference type="ARBA" id="ARBA00023136"/>
    </source>
</evidence>
<dbReference type="OrthoDB" id="71034at2759"/>
<accession>A0A1V9ZSF7</accession>
<comment type="subcellular location">
    <subcellularLocation>
        <location evidence="1">Membrane</location>
        <topology evidence="1">Multi-pass membrane protein</topology>
    </subcellularLocation>
</comment>
<organism evidence="6 7">
    <name type="scientific">Thraustotheca clavata</name>
    <dbReference type="NCBI Taxonomy" id="74557"/>
    <lineage>
        <taxon>Eukaryota</taxon>
        <taxon>Sar</taxon>
        <taxon>Stramenopiles</taxon>
        <taxon>Oomycota</taxon>
        <taxon>Saprolegniomycetes</taxon>
        <taxon>Saprolegniales</taxon>
        <taxon>Achlyaceae</taxon>
        <taxon>Thraustotheca</taxon>
    </lineage>
</organism>
<feature type="transmembrane region" description="Helical" evidence="5">
    <location>
        <begin position="12"/>
        <end position="33"/>
    </location>
</feature>
<gene>
    <name evidence="6" type="ORF">THRCLA_21652</name>
</gene>
<evidence type="ECO:0000256" key="2">
    <source>
        <dbReference type="ARBA" id="ARBA00022692"/>
    </source>
</evidence>
<keyword evidence="2 5" id="KW-0812">Transmembrane</keyword>
<feature type="transmembrane region" description="Helical" evidence="5">
    <location>
        <begin position="87"/>
        <end position="112"/>
    </location>
</feature>
<dbReference type="GO" id="GO:0016020">
    <property type="term" value="C:membrane"/>
    <property type="evidence" value="ECO:0007669"/>
    <property type="project" value="UniProtKB-SubCell"/>
</dbReference>
<evidence type="ECO:0000256" key="1">
    <source>
        <dbReference type="ARBA" id="ARBA00004141"/>
    </source>
</evidence>
<dbReference type="AlphaFoldDB" id="A0A1V9ZSF7"/>
<comment type="caution">
    <text evidence="6">The sequence shown here is derived from an EMBL/GenBank/DDBJ whole genome shotgun (WGS) entry which is preliminary data.</text>
</comment>
<reference evidence="6 7" key="1">
    <citation type="journal article" date="2014" name="Genome Biol. Evol.">
        <title>The secreted proteins of Achlya hypogyna and Thraustotheca clavata identify the ancestral oomycete secretome and reveal gene acquisitions by horizontal gene transfer.</title>
        <authorList>
            <person name="Misner I."/>
            <person name="Blouin N."/>
            <person name="Leonard G."/>
            <person name="Richards T.A."/>
            <person name="Lane C.E."/>
        </authorList>
    </citation>
    <scope>NUCLEOTIDE SEQUENCE [LARGE SCALE GENOMIC DNA]</scope>
    <source>
        <strain evidence="6 7">ATCC 34112</strain>
    </source>
</reference>
<evidence type="ECO:0000313" key="6">
    <source>
        <dbReference type="EMBL" id="OQS00881.1"/>
    </source>
</evidence>
<name>A0A1V9ZSF7_9STRA</name>
<protein>
    <submittedName>
        <fullName evidence="6">Transmembrane protein</fullName>
    </submittedName>
</protein>
<evidence type="ECO:0000256" key="3">
    <source>
        <dbReference type="ARBA" id="ARBA00022989"/>
    </source>
</evidence>
<dbReference type="Pfam" id="PF00335">
    <property type="entry name" value="Tetraspanin"/>
    <property type="match status" value="1"/>
</dbReference>
<dbReference type="InterPro" id="IPR018499">
    <property type="entry name" value="Tetraspanin/Peripherin"/>
</dbReference>
<sequence>MIFSHVAKRLLNAWNFLVLVLGCAVLITTVYIITCQSDTHAVPNLGYIASIVCGALLVLLAGLGLYGLRQHRHCISTGQRNFALGSYVLLGFAAGAVLVLAGAVALTFNTIIAKSKQNDFSDNRVEFLEEAMIQNLYDYSVADPNGWKNMQNSWFCCGYYNTTTIDDFLDLEYTADAQALNALPGIYCKTTNCTSGLPACPNANQVWCREVFLKNASTNNVYIGWISLAAGVAQLFGFICSVYILMCDIRMLERKSTNLLPTDKA</sequence>